<dbReference type="STRING" id="15368.A0A0Q3Q9E4"/>
<dbReference type="InParanoid" id="A0A0Q3Q9E4"/>
<protein>
    <submittedName>
        <fullName evidence="1 2">Uncharacterized protein</fullName>
    </submittedName>
</protein>
<dbReference type="EMBL" id="CM000882">
    <property type="protein sequence ID" value="KQJ98273.1"/>
    <property type="molecule type" value="Genomic_DNA"/>
</dbReference>
<dbReference type="EnsemblPlants" id="KQJ98273">
    <property type="protein sequence ID" value="KQJ98273"/>
    <property type="gene ID" value="BRADI_3g35855v3"/>
</dbReference>
<accession>A0A0Q3Q9E4</accession>
<evidence type="ECO:0000313" key="1">
    <source>
        <dbReference type="EMBL" id="KQJ98273.1"/>
    </source>
</evidence>
<sequence length="200" mass="22624">MVSNLRVTIPVRVLRNGGRRGIQKINPWVCEASPVAVTCKADAEVHRPNLLAQRHLRVPISPILGFHGGAMRAPELEEEEALTNNLHVEARGRRRRRCQAAAAFQLRLLHQLPRAQSLADDNAVFKVSQSINAARFLESTLKEFRAEWVDKISTVILRAFDARSRDYLRNKRQWQEHSEGPSRAVIESSGYMQGLSLKMA</sequence>
<evidence type="ECO:0000313" key="3">
    <source>
        <dbReference type="Proteomes" id="UP000008810"/>
    </source>
</evidence>
<keyword evidence="3" id="KW-1185">Reference proteome</keyword>
<gene>
    <name evidence="1" type="ORF">BRADI_3g35855v3</name>
</gene>
<reference evidence="1" key="2">
    <citation type="submission" date="2017-06" db="EMBL/GenBank/DDBJ databases">
        <title>WGS assembly of Brachypodium distachyon.</title>
        <authorList>
            <consortium name="The International Brachypodium Initiative"/>
            <person name="Lucas S."/>
            <person name="Harmon-Smith M."/>
            <person name="Lail K."/>
            <person name="Tice H."/>
            <person name="Grimwood J."/>
            <person name="Bruce D."/>
            <person name="Barry K."/>
            <person name="Shu S."/>
            <person name="Lindquist E."/>
            <person name="Wang M."/>
            <person name="Pitluck S."/>
            <person name="Vogel J.P."/>
            <person name="Garvin D.F."/>
            <person name="Mockler T.C."/>
            <person name="Schmutz J."/>
            <person name="Rokhsar D."/>
            <person name="Bevan M.W."/>
        </authorList>
    </citation>
    <scope>NUCLEOTIDE SEQUENCE</scope>
    <source>
        <strain evidence="1">Bd21</strain>
    </source>
</reference>
<reference evidence="2" key="3">
    <citation type="submission" date="2018-08" db="UniProtKB">
        <authorList>
            <consortium name="EnsemblPlants"/>
        </authorList>
    </citation>
    <scope>IDENTIFICATION</scope>
    <source>
        <strain evidence="2">cv. Bd21</strain>
    </source>
</reference>
<dbReference type="Gramene" id="KQJ98273">
    <property type="protein sequence ID" value="KQJ98273"/>
    <property type="gene ID" value="BRADI_3g35855v3"/>
</dbReference>
<organism evidence="1">
    <name type="scientific">Brachypodium distachyon</name>
    <name type="common">Purple false brome</name>
    <name type="synonym">Trachynia distachya</name>
    <dbReference type="NCBI Taxonomy" id="15368"/>
    <lineage>
        <taxon>Eukaryota</taxon>
        <taxon>Viridiplantae</taxon>
        <taxon>Streptophyta</taxon>
        <taxon>Embryophyta</taxon>
        <taxon>Tracheophyta</taxon>
        <taxon>Spermatophyta</taxon>
        <taxon>Magnoliopsida</taxon>
        <taxon>Liliopsida</taxon>
        <taxon>Poales</taxon>
        <taxon>Poaceae</taxon>
        <taxon>BOP clade</taxon>
        <taxon>Pooideae</taxon>
        <taxon>Stipodae</taxon>
        <taxon>Brachypodieae</taxon>
        <taxon>Brachypodium</taxon>
    </lineage>
</organism>
<dbReference type="Proteomes" id="UP000008810">
    <property type="component" value="Chromosome 3"/>
</dbReference>
<dbReference type="OrthoDB" id="2189254at2759"/>
<reference evidence="1 2" key="1">
    <citation type="journal article" date="2010" name="Nature">
        <title>Genome sequencing and analysis of the model grass Brachypodium distachyon.</title>
        <authorList>
            <consortium name="International Brachypodium Initiative"/>
        </authorList>
    </citation>
    <scope>NUCLEOTIDE SEQUENCE [LARGE SCALE GENOMIC DNA]</scope>
    <source>
        <strain evidence="1 2">Bd21</strain>
    </source>
</reference>
<dbReference type="AlphaFoldDB" id="A0A0Q3Q9E4"/>
<evidence type="ECO:0000313" key="2">
    <source>
        <dbReference type="EnsemblPlants" id="KQJ98273"/>
    </source>
</evidence>
<proteinExistence type="predicted"/>
<name>A0A0Q3Q9E4_BRADI</name>